<dbReference type="InterPro" id="IPR036191">
    <property type="entry name" value="RRF_sf"/>
</dbReference>
<dbReference type="GO" id="GO:0006415">
    <property type="term" value="P:translational termination"/>
    <property type="evidence" value="ECO:0007669"/>
    <property type="project" value="UniProtKB-UniRule"/>
</dbReference>
<dbReference type="Proteomes" id="UP000242637">
    <property type="component" value="Chromosome 1"/>
</dbReference>
<sequence length="206" mass="22794">MFSDIAGGEQSSQSITQKGPHMLDDTMLEAEEKMEKALEVAREEFSNIRTGRLSAGLFNKIMVDYYGAPTPLQQLASVQIPDARTVLVTPYDRSSLGAVEKALRDSDLGLNPSNDGVVIRGIMPALTQERRKEYIKLANRKGEDAKVSVRSVRRHAKDAIDKAVKDGEVGEDEGARYEKDLEALTKKFVEKVDTLLKGKEAELLEV</sequence>
<accession>A0A239VFX0</accession>
<comment type="function">
    <text evidence="5">Responsible for the release of ribosomes from messenger RNA at the termination of protein biosynthesis. May increase the efficiency of translation by recycling ribosomes from one round of translation to another.</text>
</comment>
<dbReference type="PANTHER" id="PTHR20982:SF3">
    <property type="entry name" value="MITOCHONDRIAL RIBOSOME RECYCLING FACTOR PSEUDO 1"/>
    <property type="match status" value="1"/>
</dbReference>
<feature type="domain" description="Ribosome recycling factor" evidence="7">
    <location>
        <begin position="42"/>
        <end position="204"/>
    </location>
</feature>
<dbReference type="InterPro" id="IPR023584">
    <property type="entry name" value="Ribosome_recyc_fac_dom"/>
</dbReference>
<dbReference type="STRING" id="1121387.GCA_000429885_00993"/>
<evidence type="ECO:0000313" key="9">
    <source>
        <dbReference type="Proteomes" id="UP000242637"/>
    </source>
</evidence>
<dbReference type="FunFam" id="1.10.132.20:FF:000001">
    <property type="entry name" value="Ribosome-recycling factor"/>
    <property type="match status" value="1"/>
</dbReference>
<dbReference type="AlphaFoldDB" id="A0A239VFX0"/>
<evidence type="ECO:0000259" key="7">
    <source>
        <dbReference type="Pfam" id="PF01765"/>
    </source>
</evidence>
<evidence type="ECO:0000256" key="1">
    <source>
        <dbReference type="ARBA" id="ARBA00004496"/>
    </source>
</evidence>
<evidence type="ECO:0000256" key="6">
    <source>
        <dbReference type="SAM" id="MobiDB-lite"/>
    </source>
</evidence>
<dbReference type="PANTHER" id="PTHR20982">
    <property type="entry name" value="RIBOSOME RECYCLING FACTOR"/>
    <property type="match status" value="1"/>
</dbReference>
<dbReference type="FunFam" id="3.30.1360.40:FF:000001">
    <property type="entry name" value="Ribosome-recycling factor"/>
    <property type="match status" value="1"/>
</dbReference>
<keyword evidence="9" id="KW-1185">Reference proteome</keyword>
<name>A0A239VFX0_9MICO</name>
<dbReference type="GO" id="GO:0043023">
    <property type="term" value="F:ribosomal large subunit binding"/>
    <property type="evidence" value="ECO:0007669"/>
    <property type="project" value="TreeGrafter"/>
</dbReference>
<evidence type="ECO:0000256" key="5">
    <source>
        <dbReference type="HAMAP-Rule" id="MF_00040"/>
    </source>
</evidence>
<feature type="region of interest" description="Disordered" evidence="6">
    <location>
        <begin position="1"/>
        <end position="20"/>
    </location>
</feature>
<keyword evidence="3 5" id="KW-0963">Cytoplasm</keyword>
<gene>
    <name evidence="5 8" type="primary">frr</name>
    <name evidence="8" type="ORF">SAMEA4475696_01095</name>
</gene>
<dbReference type="SUPFAM" id="SSF55194">
    <property type="entry name" value="Ribosome recycling factor, RRF"/>
    <property type="match status" value="1"/>
</dbReference>
<dbReference type="EMBL" id="LT906453">
    <property type="protein sequence ID" value="SNV20766.1"/>
    <property type="molecule type" value="Genomic_DNA"/>
</dbReference>
<evidence type="ECO:0000256" key="3">
    <source>
        <dbReference type="ARBA" id="ARBA00022490"/>
    </source>
</evidence>
<dbReference type="HAMAP" id="MF_00040">
    <property type="entry name" value="RRF"/>
    <property type="match status" value="1"/>
</dbReference>
<dbReference type="CDD" id="cd00520">
    <property type="entry name" value="RRF"/>
    <property type="match status" value="1"/>
</dbReference>
<comment type="subcellular location">
    <subcellularLocation>
        <location evidence="1 5">Cytoplasm</location>
    </subcellularLocation>
</comment>
<comment type="similarity">
    <text evidence="2 5">Belongs to the RRF family.</text>
</comment>
<dbReference type="Pfam" id="PF01765">
    <property type="entry name" value="RRF"/>
    <property type="match status" value="1"/>
</dbReference>
<dbReference type="InterPro" id="IPR002661">
    <property type="entry name" value="Ribosome_recyc_fac"/>
</dbReference>
<dbReference type="GO" id="GO:0005737">
    <property type="term" value="C:cytoplasm"/>
    <property type="evidence" value="ECO:0007669"/>
    <property type="project" value="UniProtKB-SubCell"/>
</dbReference>
<evidence type="ECO:0000313" key="8">
    <source>
        <dbReference type="EMBL" id="SNV20766.1"/>
    </source>
</evidence>
<protein>
    <recommendedName>
        <fullName evidence="5">Ribosome-recycling factor</fullName>
        <shortName evidence="5">RRF</shortName>
    </recommendedName>
    <alternativeName>
        <fullName evidence="5">Ribosome-releasing factor</fullName>
    </alternativeName>
</protein>
<proteinExistence type="inferred from homology"/>
<keyword evidence="4 5" id="KW-0648">Protein biosynthesis</keyword>
<reference evidence="8 9" key="1">
    <citation type="submission" date="2017-06" db="EMBL/GenBank/DDBJ databases">
        <authorList>
            <consortium name="Pathogen Informatics"/>
        </authorList>
    </citation>
    <scope>NUCLEOTIDE SEQUENCE [LARGE SCALE GENOMIC DNA]</scope>
    <source>
        <strain evidence="8 9">NCTC13039</strain>
    </source>
</reference>
<dbReference type="Gene3D" id="3.30.1360.40">
    <property type="match status" value="1"/>
</dbReference>
<dbReference type="NCBIfam" id="TIGR00496">
    <property type="entry name" value="frr"/>
    <property type="match status" value="1"/>
</dbReference>
<dbReference type="KEGG" id="dco:SAMEA4475696_1095"/>
<dbReference type="Gene3D" id="1.10.132.20">
    <property type="entry name" value="Ribosome-recycling factor"/>
    <property type="match status" value="1"/>
</dbReference>
<evidence type="ECO:0000256" key="4">
    <source>
        <dbReference type="ARBA" id="ARBA00022917"/>
    </source>
</evidence>
<evidence type="ECO:0000256" key="2">
    <source>
        <dbReference type="ARBA" id="ARBA00005912"/>
    </source>
</evidence>
<organism evidence="8 9">
    <name type="scientific">Dermatophilus congolensis</name>
    <dbReference type="NCBI Taxonomy" id="1863"/>
    <lineage>
        <taxon>Bacteria</taxon>
        <taxon>Bacillati</taxon>
        <taxon>Actinomycetota</taxon>
        <taxon>Actinomycetes</taxon>
        <taxon>Micrococcales</taxon>
        <taxon>Dermatophilaceae</taxon>
        <taxon>Dermatophilus</taxon>
    </lineage>
</organism>